<keyword evidence="2" id="KW-1185">Reference proteome</keyword>
<reference evidence="1" key="1">
    <citation type="journal article" date="2019" name="bioRxiv">
        <title>The Genome of the Zebra Mussel, Dreissena polymorpha: A Resource for Invasive Species Research.</title>
        <authorList>
            <person name="McCartney M.A."/>
            <person name="Auch B."/>
            <person name="Kono T."/>
            <person name="Mallez S."/>
            <person name="Zhang Y."/>
            <person name="Obille A."/>
            <person name="Becker A."/>
            <person name="Abrahante J.E."/>
            <person name="Garbe J."/>
            <person name="Badalamenti J.P."/>
            <person name="Herman A."/>
            <person name="Mangelson H."/>
            <person name="Liachko I."/>
            <person name="Sullivan S."/>
            <person name="Sone E.D."/>
            <person name="Koren S."/>
            <person name="Silverstein K.A.T."/>
            <person name="Beckman K.B."/>
            <person name="Gohl D.M."/>
        </authorList>
    </citation>
    <scope>NUCLEOTIDE SEQUENCE</scope>
    <source>
        <strain evidence="1">Duluth1</strain>
        <tissue evidence="1">Whole animal</tissue>
    </source>
</reference>
<dbReference type="EMBL" id="JAIWYP010000002">
    <property type="protein sequence ID" value="KAH3861343.1"/>
    <property type="molecule type" value="Genomic_DNA"/>
</dbReference>
<protein>
    <submittedName>
        <fullName evidence="1">Uncharacterized protein</fullName>
    </submittedName>
</protein>
<proteinExistence type="predicted"/>
<gene>
    <name evidence="1" type="ORF">DPMN_024270</name>
</gene>
<comment type="caution">
    <text evidence="1">The sequence shown here is derived from an EMBL/GenBank/DDBJ whole genome shotgun (WGS) entry which is preliminary data.</text>
</comment>
<evidence type="ECO:0000313" key="1">
    <source>
        <dbReference type="EMBL" id="KAH3861343.1"/>
    </source>
</evidence>
<dbReference type="Proteomes" id="UP000828390">
    <property type="component" value="Unassembled WGS sequence"/>
</dbReference>
<organism evidence="1 2">
    <name type="scientific">Dreissena polymorpha</name>
    <name type="common">Zebra mussel</name>
    <name type="synonym">Mytilus polymorpha</name>
    <dbReference type="NCBI Taxonomy" id="45954"/>
    <lineage>
        <taxon>Eukaryota</taxon>
        <taxon>Metazoa</taxon>
        <taxon>Spiralia</taxon>
        <taxon>Lophotrochozoa</taxon>
        <taxon>Mollusca</taxon>
        <taxon>Bivalvia</taxon>
        <taxon>Autobranchia</taxon>
        <taxon>Heteroconchia</taxon>
        <taxon>Euheterodonta</taxon>
        <taxon>Imparidentia</taxon>
        <taxon>Neoheterodontei</taxon>
        <taxon>Myida</taxon>
        <taxon>Dreissenoidea</taxon>
        <taxon>Dreissenidae</taxon>
        <taxon>Dreissena</taxon>
    </lineage>
</organism>
<dbReference type="AlphaFoldDB" id="A0A9D4RBG1"/>
<name>A0A9D4RBG1_DREPO</name>
<accession>A0A9D4RBG1</accession>
<evidence type="ECO:0000313" key="2">
    <source>
        <dbReference type="Proteomes" id="UP000828390"/>
    </source>
</evidence>
<sequence length="93" mass="10798">MSVDSEKNDVRKALFTRLFQSPGIPCTGNEEAEFKANSSLNSRLEIEQDTDELIKKTQKEAHEKRMKKFRQMAKQLADDDWLYPPIEKLIGLK</sequence>
<reference evidence="1" key="2">
    <citation type="submission" date="2020-11" db="EMBL/GenBank/DDBJ databases">
        <authorList>
            <person name="McCartney M.A."/>
            <person name="Auch B."/>
            <person name="Kono T."/>
            <person name="Mallez S."/>
            <person name="Becker A."/>
            <person name="Gohl D.M."/>
            <person name="Silverstein K.A.T."/>
            <person name="Koren S."/>
            <person name="Bechman K.B."/>
            <person name="Herman A."/>
            <person name="Abrahante J.E."/>
            <person name="Garbe J."/>
        </authorList>
    </citation>
    <scope>NUCLEOTIDE SEQUENCE</scope>
    <source>
        <strain evidence="1">Duluth1</strain>
        <tissue evidence="1">Whole animal</tissue>
    </source>
</reference>
<dbReference type="OrthoDB" id="6374621at2759"/>